<accession>A0A4Y1RTS7</accession>
<protein>
    <recommendedName>
        <fullName evidence="2">DUF7811 domain-containing protein</fullName>
    </recommendedName>
</protein>
<proteinExistence type="predicted"/>
<feature type="domain" description="DUF7811" evidence="2">
    <location>
        <begin position="154"/>
        <end position="215"/>
    </location>
</feature>
<keyword evidence="1" id="KW-0732">Signal</keyword>
<dbReference type="PANTHER" id="PTHR36739:SF1">
    <property type="entry name" value="D-TAGATOSE-1,6-BISPHOSPHATE ALDOLASE SUBUNIT"/>
    <property type="match status" value="1"/>
</dbReference>
<dbReference type="InterPro" id="IPR056713">
    <property type="entry name" value="DUF7811"/>
</dbReference>
<sequence length="226" mass="25185">MSFPSFLLRFSLCNFLFSMAETSLLFASHPSLPFPPSLAPRTHLSLLSPPLSLQNPQIPILAPLAFSGFAPNPPPIRPIPYPTISSASFLGQMTPKLNGLLRRESHCSLLMDSFRLEAPWSLDVSLLQIRSKGGQRLIKDFSDFRRVITWIQSRGLDTGRKLCIFGFCRSIEMLSDVVEDTVLEHGGEVVAAEKAMKGGLHEKLRMTVAVPLLWGFLLLLKHFTLL</sequence>
<dbReference type="AlphaFoldDB" id="A0A4Y1RTS7"/>
<dbReference type="PANTHER" id="PTHR36739">
    <property type="entry name" value="D-TAGATOSE-1,6-BISPHOSPHATE ALDOLASE SUBUNIT"/>
    <property type="match status" value="1"/>
</dbReference>
<name>A0A4Y1RTS7_PRUDU</name>
<organism evidence="3">
    <name type="scientific">Prunus dulcis</name>
    <name type="common">Almond</name>
    <name type="synonym">Amygdalus dulcis</name>
    <dbReference type="NCBI Taxonomy" id="3755"/>
    <lineage>
        <taxon>Eukaryota</taxon>
        <taxon>Viridiplantae</taxon>
        <taxon>Streptophyta</taxon>
        <taxon>Embryophyta</taxon>
        <taxon>Tracheophyta</taxon>
        <taxon>Spermatophyta</taxon>
        <taxon>Magnoliopsida</taxon>
        <taxon>eudicotyledons</taxon>
        <taxon>Gunneridae</taxon>
        <taxon>Pentapetalae</taxon>
        <taxon>rosids</taxon>
        <taxon>fabids</taxon>
        <taxon>Rosales</taxon>
        <taxon>Rosaceae</taxon>
        <taxon>Amygdaloideae</taxon>
        <taxon>Amygdaleae</taxon>
        <taxon>Prunus</taxon>
    </lineage>
</organism>
<feature type="chain" id="PRO_5021353690" description="DUF7811 domain-containing protein" evidence="1">
    <location>
        <begin position="23"/>
        <end position="226"/>
    </location>
</feature>
<dbReference type="EMBL" id="AP019303">
    <property type="protein sequence ID" value="BBH07772.1"/>
    <property type="molecule type" value="Genomic_DNA"/>
</dbReference>
<evidence type="ECO:0000313" key="3">
    <source>
        <dbReference type="EMBL" id="BBH07772.1"/>
    </source>
</evidence>
<gene>
    <name evidence="3" type="ORF">Prudu_019792</name>
</gene>
<evidence type="ECO:0000259" key="2">
    <source>
        <dbReference type="Pfam" id="PF25103"/>
    </source>
</evidence>
<evidence type="ECO:0000256" key="1">
    <source>
        <dbReference type="SAM" id="SignalP"/>
    </source>
</evidence>
<dbReference type="Pfam" id="PF25103">
    <property type="entry name" value="DUF7811"/>
    <property type="match status" value="1"/>
</dbReference>
<feature type="signal peptide" evidence="1">
    <location>
        <begin position="1"/>
        <end position="22"/>
    </location>
</feature>
<reference evidence="3" key="1">
    <citation type="journal article" date="2019" name="Science">
        <title>Mutation of a bHLH transcription factor allowed almond domestication.</title>
        <authorList>
            <person name="Sanchez-Perez R."/>
            <person name="Pavan S."/>
            <person name="Mazzeo R."/>
            <person name="Moldovan C."/>
            <person name="Aiese Cigliano R."/>
            <person name="Del Cueto J."/>
            <person name="Ricciardi F."/>
            <person name="Lotti C."/>
            <person name="Ricciardi L."/>
            <person name="Dicenta F."/>
            <person name="Lopez-Marques R.L."/>
            <person name="Lindberg Moller B."/>
        </authorList>
    </citation>
    <scope>NUCLEOTIDE SEQUENCE</scope>
</reference>